<reference evidence="3" key="1">
    <citation type="submission" date="2023-07" db="EMBL/GenBank/DDBJ databases">
        <title>Functional and genomic diversity of the sorghum phyllosphere microbiome.</title>
        <authorList>
            <person name="Shade A."/>
        </authorList>
    </citation>
    <scope>NUCLEOTIDE SEQUENCE</scope>
    <source>
        <strain evidence="3">SORGH_AS_0457</strain>
    </source>
</reference>
<evidence type="ECO:0000313" key="4">
    <source>
        <dbReference type="Proteomes" id="UP001226084"/>
    </source>
</evidence>
<evidence type="ECO:0000313" key="3">
    <source>
        <dbReference type="EMBL" id="MDQ1110058.1"/>
    </source>
</evidence>
<accession>A0AAP5EG05</accession>
<name>A0AAP5EG05_9GAMM</name>
<keyword evidence="2" id="KW-1133">Transmembrane helix</keyword>
<evidence type="ECO:0000256" key="1">
    <source>
        <dbReference type="SAM" id="MobiDB-lite"/>
    </source>
</evidence>
<dbReference type="RefSeq" id="WP_307107566.1">
    <property type="nucleotide sequence ID" value="NZ_JAUTAS010000001.1"/>
</dbReference>
<sequence>MALSVAIAAPQAGAQNFTPSQQSVSYAAISAYVSIAVVTAPIWLTAAGFKGSAKGSERRSAAKDKGTGAAGAKAGPLPPLTVEKVERQADGAYQVALKNPEAPADLAVVQWPARDDNPAQALKAGDVLAFTPTEAGAGWMVADAKGTQLAFLPTTDAAASNLSERW</sequence>
<proteinExistence type="predicted"/>
<comment type="caution">
    <text evidence="3">The sequence shown here is derived from an EMBL/GenBank/DDBJ whole genome shotgun (WGS) entry which is preliminary data.</text>
</comment>
<feature type="region of interest" description="Disordered" evidence="1">
    <location>
        <begin position="54"/>
        <end position="81"/>
    </location>
</feature>
<keyword evidence="2" id="KW-0812">Transmembrane</keyword>
<organism evidence="3 4">
    <name type="scientific">Stenotrophomonas rhizophila</name>
    <dbReference type="NCBI Taxonomy" id="216778"/>
    <lineage>
        <taxon>Bacteria</taxon>
        <taxon>Pseudomonadati</taxon>
        <taxon>Pseudomonadota</taxon>
        <taxon>Gammaproteobacteria</taxon>
        <taxon>Lysobacterales</taxon>
        <taxon>Lysobacteraceae</taxon>
        <taxon>Stenotrophomonas</taxon>
    </lineage>
</organism>
<feature type="transmembrane region" description="Helical" evidence="2">
    <location>
        <begin position="24"/>
        <end position="49"/>
    </location>
</feature>
<dbReference type="Proteomes" id="UP001226084">
    <property type="component" value="Unassembled WGS sequence"/>
</dbReference>
<keyword evidence="2" id="KW-0472">Membrane</keyword>
<evidence type="ECO:0000256" key="2">
    <source>
        <dbReference type="SAM" id="Phobius"/>
    </source>
</evidence>
<dbReference type="AlphaFoldDB" id="A0AAP5EG05"/>
<gene>
    <name evidence="3" type="ORF">QE424_003217</name>
</gene>
<feature type="compositionally biased region" description="Basic and acidic residues" evidence="1">
    <location>
        <begin position="55"/>
        <end position="66"/>
    </location>
</feature>
<protein>
    <submittedName>
        <fullName evidence="3">Uncharacterized protein</fullName>
    </submittedName>
</protein>
<dbReference type="EMBL" id="JAUTAS010000001">
    <property type="protein sequence ID" value="MDQ1110058.1"/>
    <property type="molecule type" value="Genomic_DNA"/>
</dbReference>